<dbReference type="Gene3D" id="3.10.350.10">
    <property type="entry name" value="LysM domain"/>
    <property type="match status" value="1"/>
</dbReference>
<feature type="signal peptide" evidence="1">
    <location>
        <begin position="1"/>
        <end position="18"/>
    </location>
</feature>
<dbReference type="RefSeq" id="WP_345336343.1">
    <property type="nucleotide sequence ID" value="NZ_BAABJZ010000095.1"/>
</dbReference>
<protein>
    <submittedName>
        <fullName evidence="3">LysM domain-containing protein</fullName>
    </submittedName>
</protein>
<evidence type="ECO:0000313" key="4">
    <source>
        <dbReference type="Proteomes" id="UP001499988"/>
    </source>
</evidence>
<gene>
    <name evidence="3" type="ORF">GCM10023333_30860</name>
</gene>
<dbReference type="SUPFAM" id="SSF54106">
    <property type="entry name" value="LysM domain"/>
    <property type="match status" value="1"/>
</dbReference>
<reference evidence="4" key="1">
    <citation type="journal article" date="2019" name="Int. J. Syst. Evol. Microbiol.">
        <title>The Global Catalogue of Microorganisms (GCM) 10K type strain sequencing project: providing services to taxonomists for standard genome sequencing and annotation.</title>
        <authorList>
            <consortium name="The Broad Institute Genomics Platform"/>
            <consortium name="The Broad Institute Genome Sequencing Center for Infectious Disease"/>
            <person name="Wu L."/>
            <person name="Ma J."/>
        </authorList>
    </citation>
    <scope>NUCLEOTIDE SEQUENCE [LARGE SCALE GENOMIC DNA]</scope>
    <source>
        <strain evidence="4">JCM 18401</strain>
    </source>
</reference>
<name>A0ABP9F711_9GAMM</name>
<dbReference type="PROSITE" id="PS51782">
    <property type="entry name" value="LYSM"/>
    <property type="match status" value="1"/>
</dbReference>
<dbReference type="Pfam" id="PF01476">
    <property type="entry name" value="LysM"/>
    <property type="match status" value="1"/>
</dbReference>
<dbReference type="CDD" id="cd00118">
    <property type="entry name" value="LysM"/>
    <property type="match status" value="1"/>
</dbReference>
<feature type="domain" description="LysM" evidence="2">
    <location>
        <begin position="29"/>
        <end position="77"/>
    </location>
</feature>
<dbReference type="EMBL" id="BAABJZ010000095">
    <property type="protein sequence ID" value="GAA4895499.1"/>
    <property type="molecule type" value="Genomic_DNA"/>
</dbReference>
<evidence type="ECO:0000313" key="3">
    <source>
        <dbReference type="EMBL" id="GAA4895499.1"/>
    </source>
</evidence>
<organism evidence="3 4">
    <name type="scientific">Ferrimonas pelagia</name>
    <dbReference type="NCBI Taxonomy" id="1177826"/>
    <lineage>
        <taxon>Bacteria</taxon>
        <taxon>Pseudomonadati</taxon>
        <taxon>Pseudomonadota</taxon>
        <taxon>Gammaproteobacteria</taxon>
        <taxon>Alteromonadales</taxon>
        <taxon>Ferrimonadaceae</taxon>
        <taxon>Ferrimonas</taxon>
    </lineage>
</organism>
<comment type="caution">
    <text evidence="3">The sequence shown here is derived from an EMBL/GenBank/DDBJ whole genome shotgun (WGS) entry which is preliminary data.</text>
</comment>
<dbReference type="InterPro" id="IPR052196">
    <property type="entry name" value="Bact_Kbp"/>
</dbReference>
<sequence>MKILVFLLALCVSLSGWAQTLTLKPGHPQSYVVKRGDTLWDISALFLDDPWRWPTLWGANPQIANPHLIYPGDRLTLVFLDGQPRLVRKASKRLSPAAQITPKRDAIPAVPLSVIEPYLNFHAVLSPEDLAQAPVLMGGEREAVIYAEQDVVFVDQALPLGARYGIYNPGQRFYDVEGDHFLGQEAELAAVGQVVESGEISRLLIHTSRQEIKPGQRLMPISENTLLSASFQPHPAPASLSGRVIAAEAQAREVGPLQVAIINKGHDDGARAGQVFAVHQPGTEVVETGSGLAVEFREPADRRAYDEVMALLADGRVIRLPEVYRGELMLFKTYDKVSYGLIVNGRRPVRLADKVLQPQPMLFGSSRD</sequence>
<dbReference type="PANTHER" id="PTHR34700:SF4">
    <property type="entry name" value="PHAGE-LIKE ELEMENT PBSX PROTEIN XKDP"/>
    <property type="match status" value="1"/>
</dbReference>
<dbReference type="Proteomes" id="UP001499988">
    <property type="component" value="Unassembled WGS sequence"/>
</dbReference>
<keyword evidence="1" id="KW-0732">Signal</keyword>
<proteinExistence type="predicted"/>
<accession>A0ABP9F711</accession>
<dbReference type="SMART" id="SM00257">
    <property type="entry name" value="LysM"/>
    <property type="match status" value="1"/>
</dbReference>
<evidence type="ECO:0000259" key="2">
    <source>
        <dbReference type="PROSITE" id="PS51782"/>
    </source>
</evidence>
<evidence type="ECO:0000256" key="1">
    <source>
        <dbReference type="SAM" id="SignalP"/>
    </source>
</evidence>
<dbReference type="PANTHER" id="PTHR34700">
    <property type="entry name" value="POTASSIUM BINDING PROTEIN KBP"/>
    <property type="match status" value="1"/>
</dbReference>
<keyword evidence="4" id="KW-1185">Reference proteome</keyword>
<dbReference type="InterPro" id="IPR036779">
    <property type="entry name" value="LysM_dom_sf"/>
</dbReference>
<feature type="chain" id="PRO_5047205178" evidence="1">
    <location>
        <begin position="19"/>
        <end position="368"/>
    </location>
</feature>
<dbReference type="InterPro" id="IPR018392">
    <property type="entry name" value="LysM"/>
</dbReference>